<reference evidence="1 2" key="1">
    <citation type="submission" date="2020-10" db="EMBL/GenBank/DDBJ databases">
        <authorList>
            <person name="Castelo-Branco R."/>
            <person name="Eusebio N."/>
            <person name="Adriana R."/>
            <person name="Vieira A."/>
            <person name="Brugerolle De Fraissinette N."/>
            <person name="Rezende De Castro R."/>
            <person name="Schneider M.P."/>
            <person name="Vasconcelos V."/>
            <person name="Leao P.N."/>
        </authorList>
    </citation>
    <scope>NUCLEOTIDE SEQUENCE [LARGE SCALE GENOMIC DNA]</scope>
    <source>
        <strain evidence="1 2">LEGE 06123</strain>
    </source>
</reference>
<sequence>MTFATIKLSFNTCYYIRKLLLQCESELKALLSQSGIFFNSKEVLEQLLESVYLEEEIQNLLVALYQEENLINKVVDQLENLVRRHQAILQKADISQEDIAIKRKIFLLLGFKRIIITNQEIFDALNKISLFSKNYLGNTLIVKNWQSTCPDNDWLKKIQIERSAKFTCFDEVQQLNLKQLQLIHQWVTAFGKRSSAIIRDFTEIINEERIGELPDGVLLLSINSYAAWVNML</sequence>
<protein>
    <submittedName>
        <fullName evidence="1">Uncharacterized protein</fullName>
    </submittedName>
</protein>
<dbReference type="Proteomes" id="UP000651156">
    <property type="component" value="Unassembled WGS sequence"/>
</dbReference>
<gene>
    <name evidence="1" type="ORF">IQ230_22755</name>
</gene>
<dbReference type="EMBL" id="JADEWN010000078">
    <property type="protein sequence ID" value="MBE9193119.1"/>
    <property type="molecule type" value="Genomic_DNA"/>
</dbReference>
<name>A0ABR9UXV5_9CHRO</name>
<proteinExistence type="predicted"/>
<evidence type="ECO:0000313" key="2">
    <source>
        <dbReference type="Proteomes" id="UP000651156"/>
    </source>
</evidence>
<comment type="caution">
    <text evidence="1">The sequence shown here is derived from an EMBL/GenBank/DDBJ whole genome shotgun (WGS) entry which is preliminary data.</text>
</comment>
<accession>A0ABR9UXV5</accession>
<keyword evidence="2" id="KW-1185">Reference proteome</keyword>
<dbReference type="RefSeq" id="WP_193934514.1">
    <property type="nucleotide sequence ID" value="NZ_CAWPMZ010000126.1"/>
</dbReference>
<evidence type="ECO:0000313" key="1">
    <source>
        <dbReference type="EMBL" id="MBE9193119.1"/>
    </source>
</evidence>
<organism evidence="1 2">
    <name type="scientific">Gloeocapsopsis crepidinum LEGE 06123</name>
    <dbReference type="NCBI Taxonomy" id="588587"/>
    <lineage>
        <taxon>Bacteria</taxon>
        <taxon>Bacillati</taxon>
        <taxon>Cyanobacteriota</taxon>
        <taxon>Cyanophyceae</taxon>
        <taxon>Oscillatoriophycideae</taxon>
        <taxon>Chroococcales</taxon>
        <taxon>Chroococcaceae</taxon>
        <taxon>Gloeocapsopsis</taxon>
    </lineage>
</organism>